<evidence type="ECO:0000313" key="1">
    <source>
        <dbReference type="EMBL" id="MDH0969509.1"/>
    </source>
</evidence>
<accession>A0AA42MUN4</accession>
<dbReference type="EMBL" id="JAOCBE010000001">
    <property type="protein sequence ID" value="MDH0969509.1"/>
    <property type="molecule type" value="Genomic_DNA"/>
</dbReference>
<sequence>MMDYSSSRVLTSMHPSIRHLNIRNVAKIVTSKIILNTALQLQYNPDFCRQLGVSTYHNTHLGLAYFIDNRYMYRFGLQPDNLINFSDVYAQLLQDFYEFSGYQPDQL</sequence>
<name>A0AA42MUN4_ACIJO</name>
<organism evidence="1 2">
    <name type="scientific">Acinetobacter johnsonii</name>
    <dbReference type="NCBI Taxonomy" id="40214"/>
    <lineage>
        <taxon>Bacteria</taxon>
        <taxon>Pseudomonadati</taxon>
        <taxon>Pseudomonadota</taxon>
        <taxon>Gammaproteobacteria</taxon>
        <taxon>Moraxellales</taxon>
        <taxon>Moraxellaceae</taxon>
        <taxon>Acinetobacter</taxon>
    </lineage>
</organism>
<gene>
    <name evidence="1" type="ORF">N5C10_09650</name>
</gene>
<dbReference type="RefSeq" id="WP_279670233.1">
    <property type="nucleotide sequence ID" value="NZ_JAOCBE010000001.1"/>
</dbReference>
<dbReference type="AlphaFoldDB" id="A0AA42MUN4"/>
<dbReference type="Proteomes" id="UP001159915">
    <property type="component" value="Unassembled WGS sequence"/>
</dbReference>
<reference evidence="1" key="1">
    <citation type="submission" date="2022-09" db="EMBL/GenBank/DDBJ databases">
        <title>Intensive care unit water sources are persistently colonized with multi-drug resistant bacteria and are the site of extensive horizontal gene transfer of antibiotic resistance genes.</title>
        <authorList>
            <person name="Diorio-Toth L."/>
        </authorList>
    </citation>
    <scope>NUCLEOTIDE SEQUENCE</scope>
    <source>
        <strain evidence="1">GD03920</strain>
    </source>
</reference>
<proteinExistence type="predicted"/>
<evidence type="ECO:0000313" key="2">
    <source>
        <dbReference type="Proteomes" id="UP001159915"/>
    </source>
</evidence>
<protein>
    <submittedName>
        <fullName evidence="1">Uncharacterized protein</fullName>
    </submittedName>
</protein>
<comment type="caution">
    <text evidence="1">The sequence shown here is derived from an EMBL/GenBank/DDBJ whole genome shotgun (WGS) entry which is preliminary data.</text>
</comment>